<proteinExistence type="predicted"/>
<dbReference type="Proteomes" id="UP001501690">
    <property type="component" value="Unassembled WGS sequence"/>
</dbReference>
<comment type="caution">
    <text evidence="3">The sequence shown here is derived from an EMBL/GenBank/DDBJ whole genome shotgun (WGS) entry which is preliminary data.</text>
</comment>
<evidence type="ECO:0000313" key="4">
    <source>
        <dbReference type="Proteomes" id="UP001501690"/>
    </source>
</evidence>
<feature type="transmembrane region" description="Helical" evidence="2">
    <location>
        <begin position="316"/>
        <end position="333"/>
    </location>
</feature>
<dbReference type="RefSeq" id="WP_344069994.1">
    <property type="nucleotide sequence ID" value="NZ_BAAAPL010000001.1"/>
</dbReference>
<protein>
    <recommendedName>
        <fullName evidence="5">ECF transporter S component</fullName>
    </recommendedName>
</protein>
<sequence>MQDHDQPAVTRGPEQFTEDFQLLRMRAGGVSYSQIAVRLQALREQRGLNPGAAYIARSTVYDVFRPGRRRINPDLVADIATVLGEDDERVEYWRDYSIRSRTERAGTPASSGAEASPATRDTSAPATPRPAGPDDATAAHSSADTVAAHASPWQRTLTILAVLLIGVLVNVLGTQIVLVLSLPLFLDMIGTAVVAIALGPWFGVMVALLTHLAVALSLWSLEGIPFTIVNVAGALVWGYGVRAWRLGTSSVRFFVLNVIVAVTCTLIAVPIILFAMGGFSEHIATNSFTQSMLVLGQQLWGAAFSANMITSLIDKLITGFIAMGMIPLVFAILDRGAPGMPRPDLFLRQSSLVGAKARITV</sequence>
<feature type="transmembrane region" description="Helical" evidence="2">
    <location>
        <begin position="193"/>
        <end position="218"/>
    </location>
</feature>
<keyword evidence="2" id="KW-0812">Transmembrane</keyword>
<feature type="transmembrane region" description="Helical" evidence="2">
    <location>
        <begin position="253"/>
        <end position="276"/>
    </location>
</feature>
<dbReference type="CDD" id="cd00093">
    <property type="entry name" value="HTH_XRE"/>
    <property type="match status" value="1"/>
</dbReference>
<gene>
    <name evidence="3" type="ORF">GCM10009808_09720</name>
</gene>
<organism evidence="3 4">
    <name type="scientific">Microbacterium sediminicola</name>
    <dbReference type="NCBI Taxonomy" id="415210"/>
    <lineage>
        <taxon>Bacteria</taxon>
        <taxon>Bacillati</taxon>
        <taxon>Actinomycetota</taxon>
        <taxon>Actinomycetes</taxon>
        <taxon>Micrococcales</taxon>
        <taxon>Microbacteriaceae</taxon>
        <taxon>Microbacterium</taxon>
    </lineage>
</organism>
<reference evidence="4" key="1">
    <citation type="journal article" date="2019" name="Int. J. Syst. Evol. Microbiol.">
        <title>The Global Catalogue of Microorganisms (GCM) 10K type strain sequencing project: providing services to taxonomists for standard genome sequencing and annotation.</title>
        <authorList>
            <consortium name="The Broad Institute Genomics Platform"/>
            <consortium name="The Broad Institute Genome Sequencing Center for Infectious Disease"/>
            <person name="Wu L."/>
            <person name="Ma J."/>
        </authorList>
    </citation>
    <scope>NUCLEOTIDE SEQUENCE [LARGE SCALE GENOMIC DNA]</scope>
    <source>
        <strain evidence="4">JCM 15577</strain>
    </source>
</reference>
<evidence type="ECO:0000256" key="1">
    <source>
        <dbReference type="SAM" id="MobiDB-lite"/>
    </source>
</evidence>
<feature type="region of interest" description="Disordered" evidence="1">
    <location>
        <begin position="103"/>
        <end position="141"/>
    </location>
</feature>
<evidence type="ECO:0000313" key="3">
    <source>
        <dbReference type="EMBL" id="GAA1694705.1"/>
    </source>
</evidence>
<accession>A0ABP4TVK3</accession>
<dbReference type="Gene3D" id="1.10.1760.20">
    <property type="match status" value="1"/>
</dbReference>
<evidence type="ECO:0000256" key="2">
    <source>
        <dbReference type="SAM" id="Phobius"/>
    </source>
</evidence>
<dbReference type="EMBL" id="BAAAPL010000001">
    <property type="protein sequence ID" value="GAA1694705.1"/>
    <property type="molecule type" value="Genomic_DNA"/>
</dbReference>
<evidence type="ECO:0008006" key="5">
    <source>
        <dbReference type="Google" id="ProtNLM"/>
    </source>
</evidence>
<dbReference type="InterPro" id="IPR001387">
    <property type="entry name" value="Cro/C1-type_HTH"/>
</dbReference>
<feature type="transmembrane region" description="Helical" evidence="2">
    <location>
        <begin position="159"/>
        <end position="186"/>
    </location>
</feature>
<name>A0ABP4TVK3_9MICO</name>
<keyword evidence="2" id="KW-1133">Transmembrane helix</keyword>
<keyword evidence="4" id="KW-1185">Reference proteome</keyword>
<keyword evidence="2" id="KW-0472">Membrane</keyword>
<feature type="transmembrane region" description="Helical" evidence="2">
    <location>
        <begin position="224"/>
        <end position="241"/>
    </location>
</feature>